<evidence type="ECO:0000259" key="1">
    <source>
        <dbReference type="Pfam" id="PF07848"/>
    </source>
</evidence>
<keyword evidence="5" id="KW-1185">Reference proteome</keyword>
<dbReference type="Gene3D" id="1.10.10.10">
    <property type="entry name" value="Winged helix-like DNA-binding domain superfamily/Winged helix DNA-binding domain"/>
    <property type="match status" value="1"/>
</dbReference>
<feature type="domain" description="Transcriptional repressor PaaX-like C-terminal" evidence="2">
    <location>
        <begin position="198"/>
        <end position="282"/>
    </location>
</feature>
<feature type="domain" description="Transcriptional repressor PaaX-like central Cas2-like" evidence="3">
    <location>
        <begin position="118"/>
        <end position="194"/>
    </location>
</feature>
<dbReference type="PANTHER" id="PTHR30319">
    <property type="entry name" value="PHENYLACETIC ACID REGULATOR-RELATED TRANSCRIPTIONAL REPRESSOR"/>
    <property type="match status" value="1"/>
</dbReference>
<dbReference type="Pfam" id="PF08223">
    <property type="entry name" value="PaaX_C"/>
    <property type="match status" value="1"/>
</dbReference>
<dbReference type="EMBL" id="JAGSXH010000018">
    <property type="protein sequence ID" value="MBS2962986.1"/>
    <property type="molecule type" value="Genomic_DNA"/>
</dbReference>
<dbReference type="Gene3D" id="1.20.58.1460">
    <property type="match status" value="1"/>
</dbReference>
<evidence type="ECO:0000313" key="5">
    <source>
        <dbReference type="Proteomes" id="UP000677913"/>
    </source>
</evidence>
<reference evidence="4" key="1">
    <citation type="submission" date="2021-04" db="EMBL/GenBank/DDBJ databases">
        <title>Genome based classification of Actinospica acidithermotolerans sp. nov., an actinobacterium isolated from an Indonesian hot spring.</title>
        <authorList>
            <person name="Kusuma A.B."/>
            <person name="Putra K.E."/>
            <person name="Nafisah S."/>
            <person name="Loh J."/>
            <person name="Nouioui I."/>
            <person name="Goodfellow M."/>
        </authorList>
    </citation>
    <scope>NUCLEOTIDE SEQUENCE</scope>
    <source>
        <strain evidence="4">DSM 45618</strain>
    </source>
</reference>
<organism evidence="4 5">
    <name type="scientific">Actinocrinis puniceicyclus</name>
    <dbReference type="NCBI Taxonomy" id="977794"/>
    <lineage>
        <taxon>Bacteria</taxon>
        <taxon>Bacillati</taxon>
        <taxon>Actinomycetota</taxon>
        <taxon>Actinomycetes</taxon>
        <taxon>Catenulisporales</taxon>
        <taxon>Actinospicaceae</taxon>
        <taxon>Actinocrinis</taxon>
    </lineage>
</organism>
<dbReference type="PIRSF" id="PIRSF020623">
    <property type="entry name" value="PaaX"/>
    <property type="match status" value="1"/>
</dbReference>
<dbReference type="RefSeq" id="WP_211466250.1">
    <property type="nucleotide sequence ID" value="NZ_JAGSXH010000018.1"/>
</dbReference>
<evidence type="ECO:0008006" key="6">
    <source>
        <dbReference type="Google" id="ProtNLM"/>
    </source>
</evidence>
<dbReference type="AlphaFoldDB" id="A0A8J7WIL2"/>
<proteinExistence type="predicted"/>
<dbReference type="PANTHER" id="PTHR30319:SF1">
    <property type="entry name" value="TRANSCRIPTIONAL REPRESSOR PAAX"/>
    <property type="match status" value="1"/>
</dbReference>
<dbReference type="InterPro" id="IPR011965">
    <property type="entry name" value="PaaX_trns_reg"/>
</dbReference>
<evidence type="ECO:0000313" key="4">
    <source>
        <dbReference type="EMBL" id="MBS2962986.1"/>
    </source>
</evidence>
<comment type="caution">
    <text evidence="4">The sequence shown here is derived from an EMBL/GenBank/DDBJ whole genome shotgun (WGS) entry which is preliminary data.</text>
</comment>
<dbReference type="Pfam" id="PF20803">
    <property type="entry name" value="PaaX_M"/>
    <property type="match status" value="1"/>
</dbReference>
<dbReference type="GO" id="GO:0006351">
    <property type="term" value="P:DNA-templated transcription"/>
    <property type="evidence" value="ECO:0007669"/>
    <property type="project" value="InterPro"/>
</dbReference>
<name>A0A8J7WIL2_9ACTN</name>
<evidence type="ECO:0000259" key="2">
    <source>
        <dbReference type="Pfam" id="PF08223"/>
    </source>
</evidence>
<protein>
    <recommendedName>
        <fullName evidence="6">PaaX family transcriptional regulator</fullName>
    </recommendedName>
</protein>
<dbReference type="Proteomes" id="UP000677913">
    <property type="component" value="Unassembled WGS sequence"/>
</dbReference>
<dbReference type="Pfam" id="PF07848">
    <property type="entry name" value="PaaX"/>
    <property type="match status" value="1"/>
</dbReference>
<dbReference type="InterPro" id="IPR012906">
    <property type="entry name" value="PaaX-like_N"/>
</dbReference>
<dbReference type="InterPro" id="IPR013225">
    <property type="entry name" value="PaaX_C"/>
</dbReference>
<sequence length="311" mass="34293">MSLEKPSLEALVLRRAEEGSVLPRQQTGASPQRLLTTLLGEYWLDSTAAVPMSGLIGLLAEFGISETSARATANRLVKRGILAAEKSGRQSYLRLSDIGREDSRQKNASIIRFGARSQDWDGIWTVAAFSVPEQERHVRHRVRSYLRWLGFAPLFDGLWVSAHADPGTLEPILRAAGVGNLSVLRASEAGGHSPLRAWDLDDVAASYRKFLSTHKESLAQMNAGTVSPSDALVIRTKVFDAWRVFPGLDPGLPDELLPADWPRAQARQVFTELYDGLAPLAALRFRQIIAVHDDSLAELTEQRTTEVWAGF</sequence>
<evidence type="ECO:0000259" key="3">
    <source>
        <dbReference type="Pfam" id="PF20803"/>
    </source>
</evidence>
<accession>A0A8J7WIL2</accession>
<dbReference type="InterPro" id="IPR048846">
    <property type="entry name" value="PaaX-like_central"/>
</dbReference>
<dbReference type="Gene3D" id="3.30.70.2650">
    <property type="match status" value="1"/>
</dbReference>
<feature type="domain" description="Transcriptional repressor PaaX-like N-terminal" evidence="1">
    <location>
        <begin position="34"/>
        <end position="97"/>
    </location>
</feature>
<dbReference type="InterPro" id="IPR036388">
    <property type="entry name" value="WH-like_DNA-bd_sf"/>
</dbReference>
<gene>
    <name evidence="4" type="ORF">KGA66_08020</name>
</gene>